<dbReference type="Pfam" id="PF07963">
    <property type="entry name" value="N_methyl"/>
    <property type="match status" value="1"/>
</dbReference>
<dbReference type="PANTHER" id="PTHR38779:SF2">
    <property type="entry name" value="TYPE II SECRETION SYSTEM PROTEIN I-RELATED"/>
    <property type="match status" value="1"/>
</dbReference>
<evidence type="ECO:0000256" key="6">
    <source>
        <dbReference type="ARBA" id="ARBA00022692"/>
    </source>
</evidence>
<comment type="subcellular location">
    <subcellularLocation>
        <location evidence="1 9">Cell inner membrane</location>
        <topology evidence="1 9">Single-pass membrane protein</topology>
    </subcellularLocation>
</comment>
<dbReference type="SUPFAM" id="SSF54523">
    <property type="entry name" value="Pili subunits"/>
    <property type="match status" value="1"/>
</dbReference>
<comment type="PTM">
    <text evidence="9">Cleaved by prepilin peptidase.</text>
</comment>
<evidence type="ECO:0000256" key="5">
    <source>
        <dbReference type="ARBA" id="ARBA00022519"/>
    </source>
</evidence>
<organism evidence="11 12">
    <name type="scientific">Pseudomonas abyssi</name>
    <dbReference type="NCBI Taxonomy" id="170540"/>
    <lineage>
        <taxon>Bacteria</taxon>
        <taxon>Pseudomonadati</taxon>
        <taxon>Pseudomonadota</taxon>
        <taxon>Gammaproteobacteria</taxon>
        <taxon>Pseudomonadales</taxon>
        <taxon>Pseudomonadaceae</taxon>
        <taxon>Pseudomonas</taxon>
    </lineage>
</organism>
<evidence type="ECO:0000256" key="7">
    <source>
        <dbReference type="ARBA" id="ARBA00022989"/>
    </source>
</evidence>
<keyword evidence="5 9" id="KW-0997">Cell inner membrane</keyword>
<comment type="function">
    <text evidence="9">Component of the type II secretion system required for the energy-dependent secretion of extracellular factors such as proteases and toxins from the periplasm.</text>
</comment>
<evidence type="ECO:0000256" key="2">
    <source>
        <dbReference type="ARBA" id="ARBA00008358"/>
    </source>
</evidence>
<dbReference type="Pfam" id="PF02501">
    <property type="entry name" value="T2SSI"/>
    <property type="match status" value="1"/>
</dbReference>
<protein>
    <recommendedName>
        <fullName evidence="9">Type II secretion system protein I</fullName>
        <shortName evidence="9">T2SS minor pseudopilin I</shortName>
    </recommendedName>
</protein>
<sequence>MNARKHAGFTLLEVLVALTILAVALAALVKAGSDHARNSAYLQERTLAHWAGSNLLAEYQSGMRPAADGDLRGNSTMGPYQFGYQASISDYTAKAPFPLPAVKRIDIRVWLMPGGETEQRALVSGFVLP</sequence>
<gene>
    <name evidence="11" type="primary">gspI</name>
    <name evidence="11" type="ORF">CNQ84_07640</name>
</gene>
<dbReference type="PROSITE" id="PS00409">
    <property type="entry name" value="PROKAR_NTER_METHYL"/>
    <property type="match status" value="1"/>
</dbReference>
<keyword evidence="3" id="KW-1003">Cell membrane</keyword>
<dbReference type="GO" id="GO:0015628">
    <property type="term" value="P:protein secretion by the type II secretion system"/>
    <property type="evidence" value="ECO:0007669"/>
    <property type="project" value="UniProtKB-UniRule"/>
</dbReference>
<dbReference type="GO" id="GO:0015627">
    <property type="term" value="C:type II protein secretion system complex"/>
    <property type="evidence" value="ECO:0007669"/>
    <property type="project" value="UniProtKB-UniRule"/>
</dbReference>
<dbReference type="NCBIfam" id="TIGR02532">
    <property type="entry name" value="IV_pilin_GFxxxE"/>
    <property type="match status" value="1"/>
</dbReference>
<comment type="subunit">
    <text evidence="9">Type II secretion is composed of four main components: the outer membrane complex, the inner membrane complex, the cytoplasmic secretion ATPase and the periplasm-spanning pseudopilus.</text>
</comment>
<evidence type="ECO:0000256" key="9">
    <source>
        <dbReference type="RuleBase" id="RU368030"/>
    </source>
</evidence>
<dbReference type="InterPro" id="IPR010052">
    <property type="entry name" value="T2SS_protein-GspI"/>
</dbReference>
<keyword evidence="7" id="KW-1133">Transmembrane helix</keyword>
<comment type="caution">
    <text evidence="11">The sequence shown here is derived from an EMBL/GenBank/DDBJ whole genome shotgun (WGS) entry which is preliminary data.</text>
</comment>
<evidence type="ECO:0000256" key="8">
    <source>
        <dbReference type="ARBA" id="ARBA00023136"/>
    </source>
</evidence>
<dbReference type="AlphaFoldDB" id="A0A2A3MJN4"/>
<keyword evidence="8" id="KW-0472">Membrane</keyword>
<dbReference type="EMBL" id="NTMR01000009">
    <property type="protein sequence ID" value="PBK05003.1"/>
    <property type="molecule type" value="Genomic_DNA"/>
</dbReference>
<evidence type="ECO:0000313" key="11">
    <source>
        <dbReference type="EMBL" id="PBK05003.1"/>
    </source>
</evidence>
<evidence type="ECO:0000259" key="10">
    <source>
        <dbReference type="Pfam" id="PF02501"/>
    </source>
</evidence>
<dbReference type="InterPro" id="IPR045584">
    <property type="entry name" value="Pilin-like"/>
</dbReference>
<keyword evidence="12" id="KW-1185">Reference proteome</keyword>
<feature type="domain" description="Type II secretion system protein GspI C-terminal" evidence="10">
    <location>
        <begin position="42"/>
        <end position="120"/>
    </location>
</feature>
<dbReference type="NCBIfam" id="TIGR01707">
    <property type="entry name" value="gspI"/>
    <property type="match status" value="1"/>
</dbReference>
<reference evidence="11 12" key="1">
    <citation type="submission" date="2017-09" db="EMBL/GenBank/DDBJ databases">
        <title>Pseudomonas abyssi sp. nov. isolated from Abyssopelagic Water.</title>
        <authorList>
            <person name="Wei Y."/>
        </authorList>
    </citation>
    <scope>NUCLEOTIDE SEQUENCE [LARGE SCALE GENOMIC DNA]</scope>
    <source>
        <strain evidence="11 12">MT5</strain>
    </source>
</reference>
<dbReference type="Gene3D" id="3.30.1300.30">
    <property type="entry name" value="GSPII I/J protein-like"/>
    <property type="match status" value="1"/>
</dbReference>
<dbReference type="InterPro" id="IPR003413">
    <property type="entry name" value="T2SS_GspI_C"/>
</dbReference>
<dbReference type="Proteomes" id="UP000242313">
    <property type="component" value="Unassembled WGS sequence"/>
</dbReference>
<dbReference type="GO" id="GO:0005886">
    <property type="term" value="C:plasma membrane"/>
    <property type="evidence" value="ECO:0007669"/>
    <property type="project" value="UniProtKB-SubCell"/>
</dbReference>
<proteinExistence type="inferred from homology"/>
<evidence type="ECO:0000256" key="4">
    <source>
        <dbReference type="ARBA" id="ARBA00022481"/>
    </source>
</evidence>
<accession>A0A2A3MJN4</accession>
<dbReference type="PANTHER" id="PTHR38779">
    <property type="entry name" value="TYPE II SECRETION SYSTEM PROTEIN I-RELATED"/>
    <property type="match status" value="1"/>
</dbReference>
<comment type="similarity">
    <text evidence="2 9">Belongs to the GSP I family.</text>
</comment>
<dbReference type="RefSeq" id="WP_096004285.1">
    <property type="nucleotide sequence ID" value="NZ_NTMR01000009.1"/>
</dbReference>
<keyword evidence="4 9" id="KW-0488">Methylation</keyword>
<evidence type="ECO:0000313" key="12">
    <source>
        <dbReference type="Proteomes" id="UP000242313"/>
    </source>
</evidence>
<name>A0A2A3MJN4_9PSED</name>
<keyword evidence="6" id="KW-0812">Transmembrane</keyword>
<dbReference type="InterPro" id="IPR012902">
    <property type="entry name" value="N_methyl_site"/>
</dbReference>
<evidence type="ECO:0000256" key="3">
    <source>
        <dbReference type="ARBA" id="ARBA00022475"/>
    </source>
</evidence>
<evidence type="ECO:0000256" key="1">
    <source>
        <dbReference type="ARBA" id="ARBA00004377"/>
    </source>
</evidence>